<protein>
    <submittedName>
        <fullName evidence="1">Uncharacterized protein</fullName>
    </submittedName>
</protein>
<comment type="caution">
    <text evidence="1">The sequence shown here is derived from an EMBL/GenBank/DDBJ whole genome shotgun (WGS) entry which is preliminary data.</text>
</comment>
<dbReference type="EMBL" id="JBJHZX010000045">
    <property type="protein sequence ID" value="MFL0198056.1"/>
    <property type="molecule type" value="Genomic_DNA"/>
</dbReference>
<name>A0ABW8SQI5_9CLOT</name>
<organism evidence="1 2">
    <name type="scientific">Candidatus Clostridium eludens</name>
    <dbReference type="NCBI Taxonomy" id="3381663"/>
    <lineage>
        <taxon>Bacteria</taxon>
        <taxon>Bacillati</taxon>
        <taxon>Bacillota</taxon>
        <taxon>Clostridia</taxon>
        <taxon>Eubacteriales</taxon>
        <taxon>Clostridiaceae</taxon>
        <taxon>Clostridium</taxon>
    </lineage>
</organism>
<reference evidence="1 2" key="1">
    <citation type="submission" date="2024-11" db="EMBL/GenBank/DDBJ databases">
        <authorList>
            <person name="Heng Y.C."/>
            <person name="Lim A.C.H."/>
            <person name="Lee J.K.Y."/>
            <person name="Kittelmann S."/>
        </authorList>
    </citation>
    <scope>NUCLEOTIDE SEQUENCE [LARGE SCALE GENOMIC DNA]</scope>
    <source>
        <strain evidence="1 2">WILCCON 0269</strain>
    </source>
</reference>
<keyword evidence="2" id="KW-1185">Reference proteome</keyword>
<evidence type="ECO:0000313" key="2">
    <source>
        <dbReference type="Proteomes" id="UP001623660"/>
    </source>
</evidence>
<dbReference type="Proteomes" id="UP001623660">
    <property type="component" value="Unassembled WGS sequence"/>
</dbReference>
<gene>
    <name evidence="1" type="ORF">ACJDU8_21180</name>
</gene>
<accession>A0ABW8SQI5</accession>
<evidence type="ECO:0000313" key="1">
    <source>
        <dbReference type="EMBL" id="MFL0198056.1"/>
    </source>
</evidence>
<sequence length="334" mass="39506">MERNIRQDRTFQDDELTSKIYDLESSLEGDDLKILDEALEEQKVIEYNGIYEMKKGEEKEIFNRSGKVVKKFTIDDEAAINLKKDNDKYFLEYKQKEKEPYVISKDFKSKDEALKSIFKTHEYEILRDRTLFKLDKDTCIYLKDNKDNLKDNKDNIKFNSFNIHNIKFDTEPTNDARRKILLENLEGNDTARKEVVNKTLTSYGLPENSLDFKSTESVNSIREKIEDTFKSLKESEKLNKVKMEFKNDSRAFLEGFLSFYGVELDKKLDEIRQPFEVTNSNKGYSIGKCNRKGELRIISPYYTKEEAEKTLDKLDDYLERKKRLKLNQVPEVKL</sequence>
<dbReference type="RefSeq" id="WP_406794165.1">
    <property type="nucleotide sequence ID" value="NZ_JBJHZX010000045.1"/>
</dbReference>
<proteinExistence type="predicted"/>